<dbReference type="Pfam" id="PF07714">
    <property type="entry name" value="PK_Tyr_Ser-Thr"/>
    <property type="match status" value="1"/>
</dbReference>
<name>A0AAW0LDN1_QUESU</name>
<feature type="domain" description="Protein kinase" evidence="6">
    <location>
        <begin position="9"/>
        <end position="345"/>
    </location>
</feature>
<feature type="transmembrane region" description="Helical" evidence="5">
    <location>
        <begin position="20"/>
        <end position="37"/>
    </location>
</feature>
<evidence type="ECO:0000256" key="3">
    <source>
        <dbReference type="ARBA" id="ARBA00047558"/>
    </source>
</evidence>
<dbReference type="InterPro" id="IPR000719">
    <property type="entry name" value="Prot_kinase_dom"/>
</dbReference>
<comment type="catalytic activity">
    <reaction evidence="3">
        <text>L-seryl-[protein] + ATP = O-phospho-L-seryl-[protein] + ADP + H(+)</text>
        <dbReference type="Rhea" id="RHEA:17989"/>
        <dbReference type="Rhea" id="RHEA-COMP:9863"/>
        <dbReference type="Rhea" id="RHEA-COMP:11604"/>
        <dbReference type="ChEBI" id="CHEBI:15378"/>
        <dbReference type="ChEBI" id="CHEBI:29999"/>
        <dbReference type="ChEBI" id="CHEBI:30616"/>
        <dbReference type="ChEBI" id="CHEBI:83421"/>
        <dbReference type="ChEBI" id="CHEBI:456216"/>
    </reaction>
</comment>
<dbReference type="Proteomes" id="UP000237347">
    <property type="component" value="Unassembled WGS sequence"/>
</dbReference>
<dbReference type="SMART" id="SM00220">
    <property type="entry name" value="S_TKc"/>
    <property type="match status" value="1"/>
</dbReference>
<keyword evidence="5" id="KW-0812">Transmembrane</keyword>
<dbReference type="AlphaFoldDB" id="A0AAW0LDN1"/>
<keyword evidence="8" id="KW-1185">Reference proteome</keyword>
<dbReference type="PROSITE" id="PS50011">
    <property type="entry name" value="PROTEIN_KINASE_DOM"/>
    <property type="match status" value="1"/>
</dbReference>
<accession>A0AAW0LDN1</accession>
<dbReference type="Gene3D" id="1.10.510.10">
    <property type="entry name" value="Transferase(Phosphotransferase) domain 1"/>
    <property type="match status" value="2"/>
</dbReference>
<dbReference type="InterPro" id="IPR008271">
    <property type="entry name" value="Ser/Thr_kinase_AS"/>
</dbReference>
<dbReference type="InterPro" id="IPR001245">
    <property type="entry name" value="Ser-Thr/Tyr_kinase_cat_dom"/>
</dbReference>
<evidence type="ECO:0000259" key="6">
    <source>
        <dbReference type="PROSITE" id="PS50011"/>
    </source>
</evidence>
<evidence type="ECO:0000256" key="5">
    <source>
        <dbReference type="SAM" id="Phobius"/>
    </source>
</evidence>
<dbReference type="PROSITE" id="PS00108">
    <property type="entry name" value="PROTEIN_KINASE_ST"/>
    <property type="match status" value="1"/>
</dbReference>
<gene>
    <name evidence="7" type="primary">WAKL9_10</name>
    <name evidence="7" type="ORF">CFP56_003866</name>
</gene>
<reference evidence="7 8" key="1">
    <citation type="journal article" date="2018" name="Sci. Data">
        <title>The draft genome sequence of cork oak.</title>
        <authorList>
            <person name="Ramos A.M."/>
            <person name="Usie A."/>
            <person name="Barbosa P."/>
            <person name="Barros P.M."/>
            <person name="Capote T."/>
            <person name="Chaves I."/>
            <person name="Simoes F."/>
            <person name="Abreu I."/>
            <person name="Carrasquinho I."/>
            <person name="Faro C."/>
            <person name="Guimaraes J.B."/>
            <person name="Mendonca D."/>
            <person name="Nobrega F."/>
            <person name="Rodrigues L."/>
            <person name="Saibo N.J.M."/>
            <person name="Varela M.C."/>
            <person name="Egas C."/>
            <person name="Matos J."/>
            <person name="Miguel C.M."/>
            <person name="Oliveira M.M."/>
            <person name="Ricardo C.P."/>
            <person name="Goncalves S."/>
        </authorList>
    </citation>
    <scope>NUCLEOTIDE SEQUENCE [LARGE SCALE GENOMIC DNA]</scope>
    <source>
        <strain evidence="8">cv. HL8</strain>
    </source>
</reference>
<dbReference type="InterPro" id="IPR045274">
    <property type="entry name" value="WAK-like"/>
</dbReference>
<dbReference type="GO" id="GO:0005886">
    <property type="term" value="C:plasma membrane"/>
    <property type="evidence" value="ECO:0007669"/>
    <property type="project" value="TreeGrafter"/>
</dbReference>
<dbReference type="GO" id="GO:0004674">
    <property type="term" value="F:protein serine/threonine kinase activity"/>
    <property type="evidence" value="ECO:0007669"/>
    <property type="project" value="TreeGrafter"/>
</dbReference>
<dbReference type="PANTHER" id="PTHR27005:SF515">
    <property type="entry name" value="WALL-ASSOCIATED RECEPTOR KINASE-LIKE 10-RELATED"/>
    <property type="match status" value="1"/>
</dbReference>
<dbReference type="GO" id="GO:0005524">
    <property type="term" value="F:ATP binding"/>
    <property type="evidence" value="ECO:0007669"/>
    <property type="project" value="UniProtKB-KW"/>
</dbReference>
<keyword evidence="2" id="KW-0067">ATP-binding</keyword>
<dbReference type="PANTHER" id="PTHR27005">
    <property type="entry name" value="WALL-ASSOCIATED RECEPTOR KINASE-LIKE 21"/>
    <property type="match status" value="1"/>
</dbReference>
<evidence type="ECO:0000256" key="2">
    <source>
        <dbReference type="ARBA" id="ARBA00022840"/>
    </source>
</evidence>
<keyword evidence="5" id="KW-0472">Membrane</keyword>
<dbReference type="GO" id="GO:0007166">
    <property type="term" value="P:cell surface receptor signaling pathway"/>
    <property type="evidence" value="ECO:0007669"/>
    <property type="project" value="InterPro"/>
</dbReference>
<sequence>MKNFNFLDVRKLSSLGNGTSFGALFLITITLVLFNAIKKRSETKLKKKFFKKNGGLLLQQQLSSNENNVQNKKLFNSKELEMAIDHFSENRIVCKGGQVNHTNVVKLIGCCLEIEVSLLVYEFIPNGTLFLYLHDENEEFPLTWNMCLRISIEIAGALFYLHSATASPIYHRDIKSTNIILDEKYIAKVADFGTSKKKSNVYSFGVVLVELLIGEKLVSSTRSVADRSLSTYFLHSMKENHLYDILDDRVKKESDKEEFANLAKRCLHFNGSKRPTMREVAIELQGIQKTFDGQKIMKNFNFLDVRKLSSQMLVLHQQDHFLKSVQLHHPPFYHCYLQNNMIYKI</sequence>
<dbReference type="SUPFAM" id="SSF56112">
    <property type="entry name" value="Protein kinase-like (PK-like)"/>
    <property type="match status" value="1"/>
</dbReference>
<evidence type="ECO:0000256" key="1">
    <source>
        <dbReference type="ARBA" id="ARBA00022741"/>
    </source>
</evidence>
<dbReference type="InterPro" id="IPR011009">
    <property type="entry name" value="Kinase-like_dom_sf"/>
</dbReference>
<keyword evidence="1" id="KW-0547">Nucleotide-binding</keyword>
<evidence type="ECO:0000313" key="7">
    <source>
        <dbReference type="EMBL" id="KAK7849023.1"/>
    </source>
</evidence>
<dbReference type="EMBL" id="PKMF04000119">
    <property type="protein sequence ID" value="KAK7849023.1"/>
    <property type="molecule type" value="Genomic_DNA"/>
</dbReference>
<evidence type="ECO:0000256" key="4">
    <source>
        <dbReference type="ARBA" id="ARBA00047951"/>
    </source>
</evidence>
<feature type="non-terminal residue" evidence="7">
    <location>
        <position position="345"/>
    </location>
</feature>
<organism evidence="7 8">
    <name type="scientific">Quercus suber</name>
    <name type="common">Cork oak</name>
    <dbReference type="NCBI Taxonomy" id="58331"/>
    <lineage>
        <taxon>Eukaryota</taxon>
        <taxon>Viridiplantae</taxon>
        <taxon>Streptophyta</taxon>
        <taxon>Embryophyta</taxon>
        <taxon>Tracheophyta</taxon>
        <taxon>Spermatophyta</taxon>
        <taxon>Magnoliopsida</taxon>
        <taxon>eudicotyledons</taxon>
        <taxon>Gunneridae</taxon>
        <taxon>Pentapetalae</taxon>
        <taxon>rosids</taxon>
        <taxon>fabids</taxon>
        <taxon>Fagales</taxon>
        <taxon>Fagaceae</taxon>
        <taxon>Quercus</taxon>
    </lineage>
</organism>
<protein>
    <submittedName>
        <fullName evidence="7">Wall-associated receptor kinase-like 9</fullName>
    </submittedName>
</protein>
<comment type="caution">
    <text evidence="7">The sequence shown here is derived from an EMBL/GenBank/DDBJ whole genome shotgun (WGS) entry which is preliminary data.</text>
</comment>
<keyword evidence="5" id="KW-1133">Transmembrane helix</keyword>
<comment type="catalytic activity">
    <reaction evidence="4">
        <text>L-threonyl-[protein] + ATP = O-phospho-L-threonyl-[protein] + ADP + H(+)</text>
        <dbReference type="Rhea" id="RHEA:46608"/>
        <dbReference type="Rhea" id="RHEA-COMP:11060"/>
        <dbReference type="Rhea" id="RHEA-COMP:11605"/>
        <dbReference type="ChEBI" id="CHEBI:15378"/>
        <dbReference type="ChEBI" id="CHEBI:30013"/>
        <dbReference type="ChEBI" id="CHEBI:30616"/>
        <dbReference type="ChEBI" id="CHEBI:61977"/>
        <dbReference type="ChEBI" id="CHEBI:456216"/>
    </reaction>
</comment>
<evidence type="ECO:0000313" key="8">
    <source>
        <dbReference type="Proteomes" id="UP000237347"/>
    </source>
</evidence>
<proteinExistence type="predicted"/>